<sequence>MLGNESKWVNNACLVYAIKGLENLEYRPEEIQKIIRAIGRTFDMTSGSEAGQKYLKSPY</sequence>
<evidence type="ECO:0000313" key="1">
    <source>
        <dbReference type="EMBL" id="KIL77468.1"/>
    </source>
</evidence>
<keyword evidence="2" id="KW-1185">Reference proteome</keyword>
<proteinExistence type="predicted"/>
<dbReference type="RefSeq" id="WP_041114140.1">
    <property type="nucleotide sequence ID" value="NZ_JARLVI010000023.1"/>
</dbReference>
<protein>
    <submittedName>
        <fullName evidence="1">Uncharacterized protein</fullName>
    </submittedName>
</protein>
<accession>A0ABR5ART0</accession>
<comment type="caution">
    <text evidence="1">The sequence shown here is derived from an EMBL/GenBank/DDBJ whole genome shotgun (WGS) entry which is preliminary data.</text>
</comment>
<gene>
    <name evidence="1" type="ORF">SD77_1454</name>
</gene>
<dbReference type="GeneID" id="92778087"/>
<name>A0ABR5ART0_BACBA</name>
<dbReference type="EMBL" id="JXLP01000014">
    <property type="protein sequence ID" value="KIL77468.1"/>
    <property type="molecule type" value="Genomic_DNA"/>
</dbReference>
<reference evidence="1 2" key="1">
    <citation type="submission" date="2015-01" db="EMBL/GenBank/DDBJ databases">
        <title>Genome Assembly of Bacillus badius MTCC 1458.</title>
        <authorList>
            <person name="Verma A."/>
            <person name="Khatri I."/>
            <person name="Mual P."/>
            <person name="Subramanian S."/>
            <person name="Krishnamurthi S."/>
        </authorList>
    </citation>
    <scope>NUCLEOTIDE SEQUENCE [LARGE SCALE GENOMIC DNA]</scope>
    <source>
        <strain evidence="1 2">MTCC 1458</strain>
    </source>
</reference>
<dbReference type="Proteomes" id="UP000031982">
    <property type="component" value="Unassembled WGS sequence"/>
</dbReference>
<organism evidence="1 2">
    <name type="scientific">Bacillus badius</name>
    <dbReference type="NCBI Taxonomy" id="1455"/>
    <lineage>
        <taxon>Bacteria</taxon>
        <taxon>Bacillati</taxon>
        <taxon>Bacillota</taxon>
        <taxon>Bacilli</taxon>
        <taxon>Bacillales</taxon>
        <taxon>Bacillaceae</taxon>
        <taxon>Pseudobacillus</taxon>
    </lineage>
</organism>
<evidence type="ECO:0000313" key="2">
    <source>
        <dbReference type="Proteomes" id="UP000031982"/>
    </source>
</evidence>